<protein>
    <recommendedName>
        <fullName evidence="3">Glycosyl transferase family 1 domain-containing protein</fullName>
    </recommendedName>
</protein>
<sequence>MTAPPPRARSGSVGSTRHNSLRVLLGVLVALVLGALAFELSFVSPDSLTDPEEYQDVLHVLDAAAAAEDSDKAPPADADAFYPDAVFDTDWSQRIKESDILHEAALHRGCVKHKASVISWKFGQTGENETQNLMQLMNESDPQLLQKLRQCPDVDIFLPEGLRSFGYCEDAAAYTKSTESLSLRTLNPIQRVLNAAGIVAPVQDDKDSKPNLYPDTVFETDWSQRISAEEILHEAALHRGCVAHKDSIIPWTFGLPRQNDSDEIVERNDPQLLEKLRRCPDVDVLIPGGIRSYGYCEDAAAYTKFLESRMLPRWVMEVKFRDEARNRSVGYHDLCPHTPMLFFNHYWEGLVDALDWPETKPLYLMPNIEMYELNHKHYWRADVILCKTAVCARYLKKWFRQEGNPRNTRVIYTRHTTSNLALMLQTQRNLTEKDFSDVKFLHTAGTSIQKGTRQVLDCWLSRSDFPPLDIYMGQGLYNGAFKNYHHRVGNSTNVRVHMGGLSPEEFGRVITQGRYFLCPSYMEGYGHYINQARSSRAFIFTTDVAPMNELITPSSGVLIRARTGAYGEQFLGGKSTKEHALRNVPGLAASFTGDDICNAVQGVLDNTTSVERAGRADKALQQYYYDTVFFAQSMQELREYARERSHPGHLRHRDGKLKS</sequence>
<dbReference type="OrthoDB" id="2100592at2759"/>
<evidence type="ECO:0008006" key="3">
    <source>
        <dbReference type="Google" id="ProtNLM"/>
    </source>
</evidence>
<dbReference type="Proteomes" id="UP000052943">
    <property type="component" value="Unassembled WGS sequence"/>
</dbReference>
<organism evidence="1 2">
    <name type="scientific">Phytophthora nicotianae</name>
    <name type="common">Potato buckeye rot agent</name>
    <name type="synonym">Phytophthora parasitica</name>
    <dbReference type="NCBI Taxonomy" id="4792"/>
    <lineage>
        <taxon>Eukaryota</taxon>
        <taxon>Sar</taxon>
        <taxon>Stramenopiles</taxon>
        <taxon>Oomycota</taxon>
        <taxon>Peronosporomycetes</taxon>
        <taxon>Peronosporales</taxon>
        <taxon>Peronosporaceae</taxon>
        <taxon>Phytophthora</taxon>
    </lineage>
</organism>
<dbReference type="Gene3D" id="3.40.50.2000">
    <property type="entry name" value="Glycogen Phosphorylase B"/>
    <property type="match status" value="1"/>
</dbReference>
<evidence type="ECO:0000313" key="2">
    <source>
        <dbReference type="Proteomes" id="UP000052943"/>
    </source>
</evidence>
<comment type="caution">
    <text evidence="1">The sequence shown here is derived from an EMBL/GenBank/DDBJ whole genome shotgun (WGS) entry which is preliminary data.</text>
</comment>
<dbReference type="SUPFAM" id="SSF53756">
    <property type="entry name" value="UDP-Glycosyltransferase/glycogen phosphorylase"/>
    <property type="match status" value="1"/>
</dbReference>
<accession>A0A0W8C921</accession>
<gene>
    <name evidence="1" type="ORF">AM587_10011456</name>
</gene>
<name>A0A0W8C921_PHYNI</name>
<dbReference type="EMBL" id="LNFO01004549">
    <property type="protein sequence ID" value="KUF80564.1"/>
    <property type="molecule type" value="Genomic_DNA"/>
</dbReference>
<proteinExistence type="predicted"/>
<evidence type="ECO:0000313" key="1">
    <source>
        <dbReference type="EMBL" id="KUF80564.1"/>
    </source>
</evidence>
<reference evidence="1 2" key="1">
    <citation type="submission" date="2015-11" db="EMBL/GenBank/DDBJ databases">
        <title>Genomes and virulence difference between two physiological races of Phytophthora nicotianae.</title>
        <authorList>
            <person name="Liu H."/>
            <person name="Ma X."/>
            <person name="Yu H."/>
            <person name="Fang D."/>
            <person name="Li Y."/>
            <person name="Wang X."/>
            <person name="Wang W."/>
            <person name="Dong Y."/>
            <person name="Xiao B."/>
        </authorList>
    </citation>
    <scope>NUCLEOTIDE SEQUENCE [LARGE SCALE GENOMIC DNA]</scope>
    <source>
        <strain evidence="2">race 0</strain>
    </source>
</reference>
<dbReference type="AlphaFoldDB" id="A0A0W8C921"/>